<dbReference type="EMBL" id="FNXY01000005">
    <property type="protein sequence ID" value="SEJ12096.1"/>
    <property type="molecule type" value="Genomic_DNA"/>
</dbReference>
<feature type="transmembrane region" description="Helical" evidence="1">
    <location>
        <begin position="282"/>
        <end position="300"/>
    </location>
</feature>
<dbReference type="AlphaFoldDB" id="A0A1H6W8N2"/>
<keyword evidence="1" id="KW-0472">Membrane</keyword>
<reference evidence="2 3" key="1">
    <citation type="submission" date="2016-10" db="EMBL/GenBank/DDBJ databases">
        <authorList>
            <person name="de Groot N.N."/>
        </authorList>
    </citation>
    <scope>NUCLEOTIDE SEQUENCE [LARGE SCALE GENOMIC DNA]</scope>
    <source>
        <strain evidence="2 3">DSM 19938</strain>
    </source>
</reference>
<proteinExistence type="predicted"/>
<sequence length="413" mass="47569">MSSRKLYTSIVILILFVTIFFLKQNFLGELYQDENHYLPTAVFFSKEPVPSLDLLKSYNELNTPVPFILGGWTVSVFGENIQCLRLLTYAVSFVLLMTFVWSSPDNSKRFFLCLAGLMIFPNYYLCSVYYYTDIFAMLGVLAGTVAYLRKTHWWGMLFFIAAVSSRQYMLAFPAAIVAYEFLELLKKDFSIPKFISGLFKDLTWLPYALAVLSILPWVLLWKGPAPAAVMADQYYDSDKLIQYNFGYVIYSSACLAIYYVIPEILITKKLRYFIEYPKTHPGFFITFLVLIAALITLFPAKQAYNPYFTWPYLGYVDQLLMTIGITGFIKQVVFGLLMLITLMRFISPGFNLAGCVVVINILLLGKAQLSWDKYSLPMIMVLWFLAMFDYHWPFSVSDNQSEKLLHNQNPVRG</sequence>
<evidence type="ECO:0000313" key="2">
    <source>
        <dbReference type="EMBL" id="SEJ12096.1"/>
    </source>
</evidence>
<evidence type="ECO:0008006" key="4">
    <source>
        <dbReference type="Google" id="ProtNLM"/>
    </source>
</evidence>
<feature type="transmembrane region" description="Helical" evidence="1">
    <location>
        <begin position="6"/>
        <end position="22"/>
    </location>
</feature>
<keyword evidence="3" id="KW-1185">Reference proteome</keyword>
<gene>
    <name evidence="2" type="ORF">SAMN04487995_3323</name>
</gene>
<feature type="transmembrane region" description="Helical" evidence="1">
    <location>
        <begin position="349"/>
        <end position="368"/>
    </location>
</feature>
<feature type="transmembrane region" description="Helical" evidence="1">
    <location>
        <begin position="154"/>
        <end position="182"/>
    </location>
</feature>
<accession>A0A1H6W8N2</accession>
<dbReference type="STRING" id="408657.SAMN04487995_3323"/>
<feature type="transmembrane region" description="Helical" evidence="1">
    <location>
        <begin position="109"/>
        <end position="125"/>
    </location>
</feature>
<organism evidence="2 3">
    <name type="scientific">Dyadobacter koreensis</name>
    <dbReference type="NCBI Taxonomy" id="408657"/>
    <lineage>
        <taxon>Bacteria</taxon>
        <taxon>Pseudomonadati</taxon>
        <taxon>Bacteroidota</taxon>
        <taxon>Cytophagia</taxon>
        <taxon>Cytophagales</taxon>
        <taxon>Spirosomataceae</taxon>
        <taxon>Dyadobacter</taxon>
    </lineage>
</organism>
<name>A0A1H6W8N2_9BACT</name>
<feature type="transmembrane region" description="Helical" evidence="1">
    <location>
        <begin position="240"/>
        <end position="261"/>
    </location>
</feature>
<dbReference type="OrthoDB" id="934762at2"/>
<feature type="transmembrane region" description="Helical" evidence="1">
    <location>
        <begin position="86"/>
        <end position="103"/>
    </location>
</feature>
<protein>
    <recommendedName>
        <fullName evidence="4">Dolichyl-phosphate-mannose-protein mannosyltransferase</fullName>
    </recommendedName>
</protein>
<keyword evidence="1" id="KW-1133">Transmembrane helix</keyword>
<keyword evidence="1" id="KW-0812">Transmembrane</keyword>
<dbReference type="RefSeq" id="WP_090336955.1">
    <property type="nucleotide sequence ID" value="NZ_FNXY01000005.1"/>
</dbReference>
<feature type="transmembrane region" description="Helical" evidence="1">
    <location>
        <begin position="320"/>
        <end position="342"/>
    </location>
</feature>
<evidence type="ECO:0000313" key="3">
    <source>
        <dbReference type="Proteomes" id="UP000199532"/>
    </source>
</evidence>
<dbReference type="Proteomes" id="UP000199532">
    <property type="component" value="Unassembled WGS sequence"/>
</dbReference>
<evidence type="ECO:0000256" key="1">
    <source>
        <dbReference type="SAM" id="Phobius"/>
    </source>
</evidence>
<feature type="transmembrane region" description="Helical" evidence="1">
    <location>
        <begin position="202"/>
        <end position="220"/>
    </location>
</feature>